<organism evidence="2">
    <name type="scientific">Notodromas monacha</name>
    <dbReference type="NCBI Taxonomy" id="399045"/>
    <lineage>
        <taxon>Eukaryota</taxon>
        <taxon>Metazoa</taxon>
        <taxon>Ecdysozoa</taxon>
        <taxon>Arthropoda</taxon>
        <taxon>Crustacea</taxon>
        <taxon>Oligostraca</taxon>
        <taxon>Ostracoda</taxon>
        <taxon>Podocopa</taxon>
        <taxon>Podocopida</taxon>
        <taxon>Cypridocopina</taxon>
        <taxon>Cypridoidea</taxon>
        <taxon>Cyprididae</taxon>
        <taxon>Notodromas</taxon>
    </lineage>
</organism>
<evidence type="ECO:0000313" key="2">
    <source>
        <dbReference type="EMBL" id="CAD7278740.1"/>
    </source>
</evidence>
<dbReference type="Proteomes" id="UP000678499">
    <property type="component" value="Unassembled WGS sequence"/>
</dbReference>
<evidence type="ECO:0000313" key="3">
    <source>
        <dbReference type="Proteomes" id="UP000678499"/>
    </source>
</evidence>
<accession>A0A7R9GF25</accession>
<dbReference type="EMBL" id="CAJPEX010001343">
    <property type="protein sequence ID" value="CAG0918892.1"/>
    <property type="molecule type" value="Genomic_DNA"/>
</dbReference>
<dbReference type="AlphaFoldDB" id="A0A7R9GF25"/>
<feature type="compositionally biased region" description="Low complexity" evidence="1">
    <location>
        <begin position="146"/>
        <end position="171"/>
    </location>
</feature>
<feature type="region of interest" description="Disordered" evidence="1">
    <location>
        <begin position="33"/>
        <end position="133"/>
    </location>
</feature>
<reference evidence="2" key="1">
    <citation type="submission" date="2020-11" db="EMBL/GenBank/DDBJ databases">
        <authorList>
            <person name="Tran Van P."/>
        </authorList>
    </citation>
    <scope>NUCLEOTIDE SEQUENCE</scope>
</reference>
<feature type="compositionally biased region" description="Low complexity" evidence="1">
    <location>
        <begin position="79"/>
        <end position="133"/>
    </location>
</feature>
<evidence type="ECO:0000256" key="1">
    <source>
        <dbReference type="SAM" id="MobiDB-lite"/>
    </source>
</evidence>
<proteinExistence type="predicted"/>
<keyword evidence="3" id="KW-1185">Reference proteome</keyword>
<protein>
    <submittedName>
        <fullName evidence="2">Uncharacterized protein</fullName>
    </submittedName>
</protein>
<dbReference type="EMBL" id="OA883380">
    <property type="protein sequence ID" value="CAD7278740.1"/>
    <property type="molecule type" value="Genomic_DNA"/>
</dbReference>
<feature type="region of interest" description="Disordered" evidence="1">
    <location>
        <begin position="146"/>
        <end position="199"/>
    </location>
</feature>
<name>A0A7R9GF25_9CRUS</name>
<gene>
    <name evidence="2" type="ORF">NMOB1V02_LOCUS6437</name>
</gene>
<feature type="compositionally biased region" description="Basic and acidic residues" evidence="1">
    <location>
        <begin position="59"/>
        <end position="68"/>
    </location>
</feature>
<sequence length="289" mass="30221">MRGLLTISSDSSAVDAVRLLIIIAVLQKQQQHHQGVDTHVPPESTIGNVAPGRSGTEAEQVRSGRDVVDAATEPMATGSPPATDISDTPPTPTTTTTTGDGNNSANTTTSTTTTSATSGTSSPTNTTTTTTSTATNTDAVVTTTTTATTTTNDDGSQVKNNNNTTINNNNNYHNGSPKAGTNDDQQHRDTQTPSDKVNVTSIHPSISSCISVSLSPIPIAAMTCFSRKKGEEEEEEEKAIDTVRKNVWQSVPAVPFSPPCFLPRGLPPPAFFFQSTTTTTTTTDGLGKL</sequence>